<gene>
    <name evidence="1" type="ORF">pBS72_0480</name>
</gene>
<reference evidence="1" key="2">
    <citation type="journal article" date="2003" name="Plasmid">
        <title>Bacillus subtilis soil isolates: plasmid replicon analysis and construction of a new theta-replicating vector.</title>
        <authorList>
            <person name="Titok M.A."/>
            <person name="Chapuis J."/>
            <person name="Selezneva Y.V."/>
            <person name="Lagodich A.V."/>
            <person name="Prokulevich V.A."/>
            <person name="Ehrlich S.D."/>
            <person name="Janniere L."/>
        </authorList>
    </citation>
    <scope>NUCLEOTIDE SEQUENCE</scope>
    <source>
        <strain evidence="1">72</strain>
        <plasmid evidence="1">pBS72</plasmid>
    </source>
</reference>
<reference evidence="1" key="5">
    <citation type="submission" date="2016-08" db="EMBL/GenBank/DDBJ databases">
        <authorList>
            <person name="Satsunkevich N.E."/>
            <person name="Valentovich L.N."/>
            <person name="Kolomiets E.I."/>
            <person name="Titok M.A."/>
        </authorList>
    </citation>
    <scope>NUCLEOTIDE SEQUENCE</scope>
    <source>
        <strain evidence="1">72</strain>
        <plasmid evidence="1">pBS72</plasmid>
    </source>
</reference>
<dbReference type="AlphaFoldDB" id="A0A1J0AKQ4"/>
<dbReference type="RefSeq" id="WP_141703289.1">
    <property type="nucleotide sequence ID" value="NZ_KX711616.1"/>
</dbReference>
<sequence>MIKLYFEPTPKVCLKNGVEYMIPFKVLLTKDLYDRMKLILKDVIELKLLKDPDRRVFPGHNSTNKIAL</sequence>
<proteinExistence type="predicted"/>
<name>A0A1J0AKQ4_BACIU</name>
<protein>
    <submittedName>
        <fullName evidence="1">Uncharacterized protein</fullName>
    </submittedName>
</protein>
<geneLocation type="plasmid" evidence="1">
    <name>pBS72</name>
</geneLocation>
<reference evidence="1" key="1">
    <citation type="journal article" date="2002" name="Mikrobiologiia">
        <title>Soil strain of Bacillus subtilis harboring a large plasmid that mediates high-frequency conjugal mobilization.</title>
        <authorList>
            <person name="Lotareva O.V."/>
            <person name="Poluektova E.U."/>
            <person name="Titok M.A."/>
            <person name="Prozorov A.A."/>
        </authorList>
    </citation>
    <scope>NUCLEOTIDE SEQUENCE</scope>
    <source>
        <strain evidence="1">72</strain>
        <plasmid evidence="1">pBS72</plasmid>
    </source>
</reference>
<organism evidence="1">
    <name type="scientific">Bacillus subtilis</name>
    <dbReference type="NCBI Taxonomy" id="1423"/>
    <lineage>
        <taxon>Bacteria</taxon>
        <taxon>Bacillati</taxon>
        <taxon>Bacillota</taxon>
        <taxon>Bacilli</taxon>
        <taxon>Bacillales</taxon>
        <taxon>Bacillaceae</taxon>
        <taxon>Bacillus</taxon>
    </lineage>
</organism>
<reference evidence="1" key="4">
    <citation type="journal article" date="2006" name="Microbiology">
        <title>The replicative polymerases PolC and DnaE are required for theta replication of the Bacillus subtilis plasmid pBS72.</title>
        <authorList>
            <person name="Titok M."/>
            <person name="Suski C."/>
            <person name="Dalmais B."/>
            <person name="Ehrlich S.D."/>
            <person name="Janniere L."/>
        </authorList>
    </citation>
    <scope>NUCLEOTIDE SEQUENCE</scope>
    <source>
        <strain evidence="1">72</strain>
        <plasmid evidence="1">pBS72</plasmid>
    </source>
</reference>
<keyword evidence="1" id="KW-0614">Plasmid</keyword>
<evidence type="ECO:0000313" key="1">
    <source>
        <dbReference type="EMBL" id="APB62317.1"/>
    </source>
</evidence>
<accession>A0A1J0AKQ4</accession>
<reference evidence="1" key="3">
    <citation type="journal article" date="2004" name="Mol. Biol. (Mosk.)">
        <title>The replication system of plasmids from Bacillus subtilis environmental isolates.</title>
        <authorList>
            <person name="Lagodich A.V."/>
            <person name="Shtaniuk Iu.V."/>
            <person name="Prozorov A.A."/>
            <person name="Titok M.A."/>
        </authorList>
    </citation>
    <scope>NUCLEOTIDE SEQUENCE</scope>
    <source>
        <strain evidence="1">72</strain>
        <plasmid evidence="1">pBS72</plasmid>
    </source>
</reference>
<dbReference type="EMBL" id="KX711616">
    <property type="protein sequence ID" value="APB62317.1"/>
    <property type="molecule type" value="Genomic_DNA"/>
</dbReference>